<evidence type="ECO:0000313" key="1">
    <source>
        <dbReference type="EMBL" id="GFJ82700.1"/>
    </source>
</evidence>
<dbReference type="RefSeq" id="WP_173063543.1">
    <property type="nucleotide sequence ID" value="NZ_BLPF01000002.1"/>
</dbReference>
<dbReference type="AlphaFoldDB" id="A0A6V8KH46"/>
<protein>
    <submittedName>
        <fullName evidence="1">Uncharacterized protein</fullName>
    </submittedName>
</protein>
<keyword evidence="2" id="KW-1185">Reference proteome</keyword>
<gene>
    <name evidence="1" type="ORF">Phou_068800</name>
</gene>
<comment type="caution">
    <text evidence="1">The sequence shown here is derived from an EMBL/GenBank/DDBJ whole genome shotgun (WGS) entry which is preliminary data.</text>
</comment>
<reference evidence="1 2" key="1">
    <citation type="submission" date="2020-03" db="EMBL/GenBank/DDBJ databases">
        <title>Whole genome shotgun sequence of Phytohabitans houttuyneae NBRC 108639.</title>
        <authorList>
            <person name="Komaki H."/>
            <person name="Tamura T."/>
        </authorList>
    </citation>
    <scope>NUCLEOTIDE SEQUENCE [LARGE SCALE GENOMIC DNA]</scope>
    <source>
        <strain evidence="1 2">NBRC 108639</strain>
    </source>
</reference>
<evidence type="ECO:0000313" key="2">
    <source>
        <dbReference type="Proteomes" id="UP000482800"/>
    </source>
</evidence>
<name>A0A6V8KH46_9ACTN</name>
<organism evidence="1 2">
    <name type="scientific">Phytohabitans houttuyneae</name>
    <dbReference type="NCBI Taxonomy" id="1076126"/>
    <lineage>
        <taxon>Bacteria</taxon>
        <taxon>Bacillati</taxon>
        <taxon>Actinomycetota</taxon>
        <taxon>Actinomycetes</taxon>
        <taxon>Micromonosporales</taxon>
        <taxon>Micromonosporaceae</taxon>
    </lineage>
</organism>
<reference evidence="1 2" key="2">
    <citation type="submission" date="2020-03" db="EMBL/GenBank/DDBJ databases">
        <authorList>
            <person name="Ichikawa N."/>
            <person name="Kimura A."/>
            <person name="Kitahashi Y."/>
            <person name="Uohara A."/>
        </authorList>
    </citation>
    <scope>NUCLEOTIDE SEQUENCE [LARGE SCALE GENOMIC DNA]</scope>
    <source>
        <strain evidence="1 2">NBRC 108639</strain>
    </source>
</reference>
<dbReference type="Proteomes" id="UP000482800">
    <property type="component" value="Unassembled WGS sequence"/>
</dbReference>
<sequence length="146" mass="14796">MALGLLPRDRVMLDGAVSYRDSDAAVVGPSRQLADYLLKRVTVTSDGRACPGAVAPPADLARAGATIDFTCAGAVGVASVGVRTLTDLDPAYRTLATGPGGVRAVYTSDAYTREWTLGDVPAAAGGVTGAGAVPLFRSGPWRAACS</sequence>
<dbReference type="EMBL" id="BLPF01000002">
    <property type="protein sequence ID" value="GFJ82700.1"/>
    <property type="molecule type" value="Genomic_DNA"/>
</dbReference>
<accession>A0A6V8KH46</accession>
<proteinExistence type="predicted"/>